<name>A0A399JD17_9MICC</name>
<evidence type="ECO:0000313" key="3">
    <source>
        <dbReference type="Proteomes" id="UP000265419"/>
    </source>
</evidence>
<dbReference type="Pfam" id="PF13349">
    <property type="entry name" value="DUF4097"/>
    <property type="match status" value="1"/>
</dbReference>
<comment type="caution">
    <text evidence="2">The sequence shown here is derived from an EMBL/GenBank/DDBJ whole genome shotgun (WGS) entry which is preliminary data.</text>
</comment>
<organism evidence="2 3">
    <name type="scientific">Galactobacter valiniphilus</name>
    <dbReference type="NCBI Taxonomy" id="2676122"/>
    <lineage>
        <taxon>Bacteria</taxon>
        <taxon>Bacillati</taxon>
        <taxon>Actinomycetota</taxon>
        <taxon>Actinomycetes</taxon>
        <taxon>Micrococcales</taxon>
        <taxon>Micrococcaceae</taxon>
        <taxon>Galactobacter</taxon>
    </lineage>
</organism>
<sequence length="278" mass="27924">MQNFPVAGIPRMIIDLPSAILDLDTHEEATVLVRITAARPGRAADERAAERIEVSADADTVSLFHAGPKMFALGTAHVRITAPAGTLVEAKTGNGAITARGSWGQASLKTSNGSIRVDSAAGLRANTSNGPVTVGAVGGRAELTSSNGSLEVGEVFGDAELKTSNGDIRVAGAAGRLGAKTSAGTIRVGRSTGETTLKTSAGAISVASLEGGSLTAATSVGEIDIDVAQGVAVWVDASTKAGSVINELRATDGPASQATAELRASTSLGTVRLRRLAA</sequence>
<accession>A0A399JD17</accession>
<gene>
    <name evidence="2" type="ORF">DWB68_02235</name>
</gene>
<dbReference type="InterPro" id="IPR025164">
    <property type="entry name" value="Toastrack_DUF4097"/>
</dbReference>
<dbReference type="EMBL" id="QQXK01000003">
    <property type="protein sequence ID" value="RII43445.1"/>
    <property type="molecule type" value="Genomic_DNA"/>
</dbReference>
<reference evidence="2 3" key="1">
    <citation type="submission" date="2018-07" db="EMBL/GenBank/DDBJ databases">
        <title>Arthrobacter sp. nov., isolated from raw cow's milk with high bacterial count.</title>
        <authorList>
            <person name="Hahne J."/>
            <person name="Isele D."/>
            <person name="Lipski A."/>
        </authorList>
    </citation>
    <scope>NUCLEOTIDE SEQUENCE [LARGE SCALE GENOMIC DNA]</scope>
    <source>
        <strain evidence="2 3">JZ R-35</strain>
    </source>
</reference>
<protein>
    <recommendedName>
        <fullName evidence="1">DUF4097 domain-containing protein</fullName>
    </recommendedName>
</protein>
<evidence type="ECO:0000313" key="2">
    <source>
        <dbReference type="EMBL" id="RII43445.1"/>
    </source>
</evidence>
<dbReference type="AlphaFoldDB" id="A0A399JD17"/>
<keyword evidence="3" id="KW-1185">Reference proteome</keyword>
<dbReference type="Proteomes" id="UP000265419">
    <property type="component" value="Unassembled WGS sequence"/>
</dbReference>
<proteinExistence type="predicted"/>
<dbReference type="PANTHER" id="PTHR34094">
    <property type="match status" value="1"/>
</dbReference>
<evidence type="ECO:0000259" key="1">
    <source>
        <dbReference type="Pfam" id="PF13349"/>
    </source>
</evidence>
<feature type="domain" description="DUF4097" evidence="1">
    <location>
        <begin position="23"/>
        <end position="250"/>
    </location>
</feature>
<dbReference type="RefSeq" id="WP_119423514.1">
    <property type="nucleotide sequence ID" value="NZ_QQXK01000003.1"/>
</dbReference>
<dbReference type="PANTHER" id="PTHR34094:SF1">
    <property type="entry name" value="PROTEIN FAM185A"/>
    <property type="match status" value="1"/>
</dbReference>